<dbReference type="Gene3D" id="3.40.630.30">
    <property type="match status" value="1"/>
</dbReference>
<name>A0A1B9Y3Z2_9FLAO</name>
<dbReference type="GO" id="GO:0016747">
    <property type="term" value="F:acyltransferase activity, transferring groups other than amino-acyl groups"/>
    <property type="evidence" value="ECO:0007669"/>
    <property type="project" value="InterPro"/>
</dbReference>
<evidence type="ECO:0000259" key="1">
    <source>
        <dbReference type="PROSITE" id="PS51186"/>
    </source>
</evidence>
<dbReference type="CDD" id="cd04301">
    <property type="entry name" value="NAT_SF"/>
    <property type="match status" value="1"/>
</dbReference>
<dbReference type="RefSeq" id="WP_068703854.1">
    <property type="nucleotide sequence ID" value="NZ_MAKX01000001.1"/>
</dbReference>
<dbReference type="InterPro" id="IPR016181">
    <property type="entry name" value="Acyl_CoA_acyltransferase"/>
</dbReference>
<dbReference type="Pfam" id="PF13673">
    <property type="entry name" value="Acetyltransf_10"/>
    <property type="match status" value="1"/>
</dbReference>
<evidence type="ECO:0000313" key="2">
    <source>
        <dbReference type="EMBL" id="OCK44459.1"/>
    </source>
</evidence>
<dbReference type="Proteomes" id="UP000093186">
    <property type="component" value="Unassembled WGS sequence"/>
</dbReference>
<gene>
    <name evidence="2" type="ORF">BA195_00620</name>
</gene>
<proteinExistence type="predicted"/>
<accession>A0A1B9Y3Z2</accession>
<dbReference type="PROSITE" id="PS51186">
    <property type="entry name" value="GNAT"/>
    <property type="match status" value="1"/>
</dbReference>
<keyword evidence="3" id="KW-1185">Reference proteome</keyword>
<comment type="caution">
    <text evidence="2">The sequence shown here is derived from an EMBL/GenBank/DDBJ whole genome shotgun (WGS) entry which is preliminary data.</text>
</comment>
<keyword evidence="2" id="KW-0808">Transferase</keyword>
<dbReference type="OrthoDB" id="9789605at2"/>
<dbReference type="EMBL" id="MAKX01000001">
    <property type="protein sequence ID" value="OCK44459.1"/>
    <property type="molecule type" value="Genomic_DNA"/>
</dbReference>
<dbReference type="SUPFAM" id="SSF55729">
    <property type="entry name" value="Acyl-CoA N-acyltransferases (Nat)"/>
    <property type="match status" value="1"/>
</dbReference>
<reference evidence="2 3" key="1">
    <citation type="submission" date="2016-06" db="EMBL/GenBank/DDBJ databases">
        <title>Draft Genome Sequence of Tenacibaculum soleae UCD-KL19.</title>
        <authorList>
            <person name="Eisen J.A."/>
            <person name="Coil D.A."/>
            <person name="Lujan K.M."/>
        </authorList>
    </citation>
    <scope>NUCLEOTIDE SEQUENCE [LARGE SCALE GENOMIC DNA]</scope>
    <source>
        <strain evidence="2 3">UCD-KL19</strain>
    </source>
</reference>
<dbReference type="InterPro" id="IPR000182">
    <property type="entry name" value="GNAT_dom"/>
</dbReference>
<protein>
    <submittedName>
        <fullName evidence="2">GNAT family acetyltransferase</fullName>
    </submittedName>
</protein>
<evidence type="ECO:0000313" key="3">
    <source>
        <dbReference type="Proteomes" id="UP000093186"/>
    </source>
</evidence>
<dbReference type="STRING" id="447689.BA195_00620"/>
<feature type="domain" description="N-acetyltransferase" evidence="1">
    <location>
        <begin position="1"/>
        <end position="149"/>
    </location>
</feature>
<sequence length="150" mass="17105">MIQKATIKDTNLLTNIALLSKAHWGYSDELIESWRSDLTVTPKMIKSLFAYKFIQNNKITGFYILNQPIVNNIELEMLFVFPEFIGKGIGKKLLLHAFTKALNLNANELTLLADPNAVAFYESQGFIIIDKKESIIPNRFLPIMQKDLTV</sequence>
<organism evidence="2 3">
    <name type="scientific">Tenacibaculum soleae</name>
    <dbReference type="NCBI Taxonomy" id="447689"/>
    <lineage>
        <taxon>Bacteria</taxon>
        <taxon>Pseudomonadati</taxon>
        <taxon>Bacteroidota</taxon>
        <taxon>Flavobacteriia</taxon>
        <taxon>Flavobacteriales</taxon>
        <taxon>Flavobacteriaceae</taxon>
        <taxon>Tenacibaculum</taxon>
    </lineage>
</organism>
<dbReference type="AlphaFoldDB" id="A0A1B9Y3Z2"/>